<feature type="region of interest" description="Disordered" evidence="1">
    <location>
        <begin position="710"/>
        <end position="734"/>
    </location>
</feature>
<feature type="region of interest" description="Disordered" evidence="1">
    <location>
        <begin position="279"/>
        <end position="309"/>
    </location>
</feature>
<feature type="compositionally biased region" description="Low complexity" evidence="1">
    <location>
        <begin position="719"/>
        <end position="734"/>
    </location>
</feature>
<sequence>MHFSEIFLYDFQTVKRKRKTLKVSRTQPRQTWPVALVQFKLIVPYIVPRPAVNLSRPFMARCGYKKLIVPQGAVKVAVKEGLPPRKKQRKLCPKPKTVQFPHHLLLKEDLTLSSPSNQIAASSLSSAHHVYHAQHVSSSPQLLSSTFVTCSLHREQEYLYNKAPPTSSQHGEVSHTVDLVSQAIKESGVLPDSTSSPGNRRISLEEGHSLLDISQLFNNERNASLETADVVARDDRCGVGMRNSSTIDSSSLDLSINRFLHGLNNQSLLDLVKDVGFPEDPSNGGESSKIDQPEVVGTSSAPDGFRKDCDKITGLENTSIDEQNDSNMFDMINQILGDPVNESNNSSESPVGGQLLNTSEGVLTTPDCAKNVPNNSDENKICHESNTSEPLQDNLASLSNQDEDDLQEDPQQSSSERCELIIVDDISQDNVVSSASDLIQRDTNVSDSGKNFSFSSPSKLDFVNTPGQSPLIFSLQDTPRARQTDSSSKTIASPLMKLALKTQRFKTLNIEKFGKSRKKVFVRKDFTGIKILSQVVDQNNNDSLAKSTPTATPVYSRLMRSIERRPRIVKSGRKVKQGKNVQQKWFHRKNGLDCSSKRKSSNHKNCNKASRQNSSPEVSSGKSDANVTSSVLDACGIEAADETVGVESISDHTSVENDDMMMISSEQVSSTTCLKSIFDPDSSGTSQNTGVGSSQLSDVHAVLPDRESLEKSIENEKVSSSFTSIKNSPSSSPSLVKRRRLFHGRVMVLSKFKSASPVNIPLLPGRGEQVPEDPRSQKRCLSKEVDLSIVLWMNENGNAVWEETSPQHPAGKEPDELNDGHPQKKYHNIAACSPGFEEVLDAPSSFDTYVSTLEEEGRTNNPPDDISDCNNVSVKSPAKGIISACETFVEDSTEMSISSCSSWKYQEQVSNTRGTEEDKSRSDHKSRQELAKNISKDQSHRLTNRFSSRSLSALYQNTDIRNQEWMKKNNFSDAHEEKQHVIDGDKRPINPVSNLRINLLLFKDGSNLSQDFQESDIHCNDDNSHHNLQDEIPFGFSPRDLFNDSYDVSDEEMPPAHHPFEVKRRAAEMNDKETLQRCENRMFHDHTMQSVNSPSNKSSSPSIALKGLAASTSSLQSYHAEEKYNRERYSSGRHNFRDSSRYDARDSKFNQAHCYNSKPPISYNKKYADRPSSGRVTPDFPGSTCPTRSVCSLPPYNVMRSRSSLRHPHGSSSPPRRHDYGWKTIQCKTERQHVSQQFWPNYQEPRSSSSHRPETMPRDHRHHHRRNTSFDVRDRFGRESWTSARR</sequence>
<gene>
    <name evidence="2" type="ORF">CVLEPA_LOCUS20449</name>
</gene>
<feature type="region of interest" description="Disordered" evidence="1">
    <location>
        <begin position="1201"/>
        <end position="1220"/>
    </location>
</feature>
<feature type="region of interest" description="Disordered" evidence="1">
    <location>
        <begin position="907"/>
        <end position="939"/>
    </location>
</feature>
<feature type="region of interest" description="Disordered" evidence="1">
    <location>
        <begin position="1122"/>
        <end position="1184"/>
    </location>
</feature>
<evidence type="ECO:0000313" key="2">
    <source>
        <dbReference type="EMBL" id="CAK8688430.1"/>
    </source>
</evidence>
<accession>A0ABP0G9F4</accession>
<feature type="region of interest" description="Disordered" evidence="1">
    <location>
        <begin position="337"/>
        <end position="392"/>
    </location>
</feature>
<name>A0ABP0G9F4_CLALP</name>
<feature type="compositionally biased region" description="Basic and acidic residues" evidence="1">
    <location>
        <begin position="914"/>
        <end position="939"/>
    </location>
</feature>
<keyword evidence="3" id="KW-1185">Reference proteome</keyword>
<protein>
    <submittedName>
        <fullName evidence="2">Uncharacterized protein</fullName>
    </submittedName>
</protein>
<comment type="caution">
    <text evidence="2">The sequence shown here is derived from an EMBL/GenBank/DDBJ whole genome shotgun (WGS) entry which is preliminary data.</text>
</comment>
<feature type="region of interest" description="Disordered" evidence="1">
    <location>
        <begin position="679"/>
        <end position="698"/>
    </location>
</feature>
<dbReference type="EMBL" id="CAWYQH010000108">
    <property type="protein sequence ID" value="CAK8688430.1"/>
    <property type="molecule type" value="Genomic_DNA"/>
</dbReference>
<feature type="compositionally biased region" description="Polar residues" evidence="1">
    <location>
        <begin position="1236"/>
        <end position="1250"/>
    </location>
</feature>
<feature type="compositionally biased region" description="Polar residues" evidence="1">
    <location>
        <begin position="682"/>
        <end position="697"/>
    </location>
</feature>
<evidence type="ECO:0000256" key="1">
    <source>
        <dbReference type="SAM" id="MobiDB-lite"/>
    </source>
</evidence>
<feature type="region of interest" description="Disordered" evidence="1">
    <location>
        <begin position="571"/>
        <end position="625"/>
    </location>
</feature>
<feature type="compositionally biased region" description="Basic residues" evidence="1">
    <location>
        <begin position="597"/>
        <end position="606"/>
    </location>
</feature>
<dbReference type="Proteomes" id="UP001642483">
    <property type="component" value="Unassembled WGS sequence"/>
</dbReference>
<reference evidence="2 3" key="1">
    <citation type="submission" date="2024-02" db="EMBL/GenBank/DDBJ databases">
        <authorList>
            <person name="Daric V."/>
            <person name="Darras S."/>
        </authorList>
    </citation>
    <scope>NUCLEOTIDE SEQUENCE [LARGE SCALE GENOMIC DNA]</scope>
</reference>
<proteinExistence type="predicted"/>
<feature type="region of interest" description="Disordered" evidence="1">
    <location>
        <begin position="1236"/>
        <end position="1286"/>
    </location>
</feature>
<feature type="compositionally biased region" description="Basic and acidic residues" evidence="1">
    <location>
        <begin position="1122"/>
        <end position="1148"/>
    </location>
</feature>
<feature type="compositionally biased region" description="Polar residues" evidence="1">
    <location>
        <begin position="607"/>
        <end position="625"/>
    </location>
</feature>
<organism evidence="2 3">
    <name type="scientific">Clavelina lepadiformis</name>
    <name type="common">Light-bulb sea squirt</name>
    <name type="synonym">Ascidia lepadiformis</name>
    <dbReference type="NCBI Taxonomy" id="159417"/>
    <lineage>
        <taxon>Eukaryota</taxon>
        <taxon>Metazoa</taxon>
        <taxon>Chordata</taxon>
        <taxon>Tunicata</taxon>
        <taxon>Ascidiacea</taxon>
        <taxon>Aplousobranchia</taxon>
        <taxon>Clavelinidae</taxon>
        <taxon>Clavelina</taxon>
    </lineage>
</organism>
<evidence type="ECO:0000313" key="3">
    <source>
        <dbReference type="Proteomes" id="UP001642483"/>
    </source>
</evidence>